<comment type="similarity">
    <text evidence="1 5">Belongs to the MreC family.</text>
</comment>
<dbReference type="Proteomes" id="UP000028481">
    <property type="component" value="Chromosome"/>
</dbReference>
<evidence type="ECO:0000313" key="9">
    <source>
        <dbReference type="Proteomes" id="UP000028481"/>
    </source>
</evidence>
<dbReference type="Gene3D" id="2.40.10.350">
    <property type="entry name" value="Rod shape-determining protein MreC, domain 2"/>
    <property type="match status" value="1"/>
</dbReference>
<dbReference type="STRING" id="289377.HL41_01050"/>
<evidence type="ECO:0000256" key="3">
    <source>
        <dbReference type="ARBA" id="ARBA00022960"/>
    </source>
</evidence>
<dbReference type="Gene3D" id="2.40.10.340">
    <property type="entry name" value="Rod shape-determining protein MreC, domain 1"/>
    <property type="match status" value="1"/>
</dbReference>
<protein>
    <recommendedName>
        <fullName evidence="2 5">Cell shape-determining protein MreC</fullName>
    </recommendedName>
    <alternativeName>
        <fullName evidence="4 5">Cell shape protein MreC</fullName>
    </alternativeName>
</protein>
<evidence type="ECO:0000313" key="8">
    <source>
        <dbReference type="EMBL" id="AIH03527.1"/>
    </source>
</evidence>
<proteinExistence type="inferred from homology"/>
<dbReference type="PIRSF" id="PIRSF038471">
    <property type="entry name" value="MreC"/>
    <property type="match status" value="1"/>
</dbReference>
<dbReference type="GO" id="GO:0005886">
    <property type="term" value="C:plasma membrane"/>
    <property type="evidence" value="ECO:0007669"/>
    <property type="project" value="TreeGrafter"/>
</dbReference>
<organism evidence="8 9">
    <name type="scientific">Thermodesulfobacterium commune DSM 2178</name>
    <dbReference type="NCBI Taxonomy" id="289377"/>
    <lineage>
        <taxon>Bacteria</taxon>
        <taxon>Pseudomonadati</taxon>
        <taxon>Thermodesulfobacteriota</taxon>
        <taxon>Thermodesulfobacteria</taxon>
        <taxon>Thermodesulfobacteriales</taxon>
        <taxon>Thermodesulfobacteriaceae</taxon>
        <taxon>Thermodesulfobacterium</taxon>
    </lineage>
</organism>
<sequence length="274" mass="31278">MKINKLKLSIVLGLLSLFLSWYAVKKTYFFNEFLGFFLSPFWKGATYSGEKSRGFLENYLFLVNLKKENEKLKEEILLLKAQLAQYQERERVYLELEKFYKISSKLNYPKIAARVIYKPFDYFFDLIFIDKGSKDGVMPQMPVLAIAGGEAVALIGQVVEVYNHWSKVILINHPSFAADVKVLRTGDRGILRGRAESHPFVYYLPSDAQVQAGDEVITSGQDGLFPPDLLVGQIVNVYRDPAQSVFKMAEIASLVDLYRVDMVFVLAKIPEISF</sequence>
<dbReference type="RefSeq" id="WP_038063346.1">
    <property type="nucleotide sequence ID" value="NZ_CP008796.1"/>
</dbReference>
<dbReference type="Pfam" id="PF04085">
    <property type="entry name" value="MreC"/>
    <property type="match status" value="1"/>
</dbReference>
<dbReference type="OrthoDB" id="9808025at2"/>
<dbReference type="AlphaFoldDB" id="A0A075WY65"/>
<evidence type="ECO:0000256" key="1">
    <source>
        <dbReference type="ARBA" id="ARBA00009369"/>
    </source>
</evidence>
<feature type="coiled-coil region" evidence="6">
    <location>
        <begin position="62"/>
        <end position="89"/>
    </location>
</feature>
<dbReference type="PaxDb" id="289377-HL41_01050"/>
<keyword evidence="9" id="KW-1185">Reference proteome</keyword>
<evidence type="ECO:0000256" key="2">
    <source>
        <dbReference type="ARBA" id="ARBA00013855"/>
    </source>
</evidence>
<comment type="function">
    <text evidence="5">Involved in formation and maintenance of cell shape.</text>
</comment>
<evidence type="ECO:0000259" key="7">
    <source>
        <dbReference type="Pfam" id="PF04085"/>
    </source>
</evidence>
<dbReference type="EMBL" id="CP008796">
    <property type="protein sequence ID" value="AIH03527.1"/>
    <property type="molecule type" value="Genomic_DNA"/>
</dbReference>
<dbReference type="InterPro" id="IPR042175">
    <property type="entry name" value="Cell/Rod_MreC_2"/>
</dbReference>
<dbReference type="HOGENOM" id="CLU_042663_1_0_0"/>
<gene>
    <name evidence="8" type="ORF">HL41_01050</name>
</gene>
<feature type="domain" description="Rod shape-determining protein MreC beta-barrel core" evidence="7">
    <location>
        <begin position="115"/>
        <end position="266"/>
    </location>
</feature>
<accession>A0A075WY65</accession>
<dbReference type="NCBIfam" id="TIGR00219">
    <property type="entry name" value="mreC"/>
    <property type="match status" value="1"/>
</dbReference>
<dbReference type="eggNOG" id="COG1792">
    <property type="taxonomic scope" value="Bacteria"/>
</dbReference>
<name>A0A075WY65_9BACT</name>
<dbReference type="PANTHER" id="PTHR34138:SF1">
    <property type="entry name" value="CELL SHAPE-DETERMINING PROTEIN MREC"/>
    <property type="match status" value="1"/>
</dbReference>
<evidence type="ECO:0000256" key="4">
    <source>
        <dbReference type="ARBA" id="ARBA00032089"/>
    </source>
</evidence>
<keyword evidence="6" id="KW-0175">Coiled coil</keyword>
<reference evidence="8 9" key="1">
    <citation type="journal article" date="2015" name="Genome Announc.">
        <title>Genome Sequence of a Sulfate-Reducing Thermophilic Bacterium, Thermodesulfobacterium commune DSM 2178T (Phylum Thermodesulfobacteria).</title>
        <authorList>
            <person name="Bhatnagar S."/>
            <person name="Badger J.H."/>
            <person name="Madupu R."/>
            <person name="Khouri H.M."/>
            <person name="O'Connor E.M."/>
            <person name="Robb F.T."/>
            <person name="Ward N.L."/>
            <person name="Eisen J.A."/>
        </authorList>
    </citation>
    <scope>NUCLEOTIDE SEQUENCE [LARGE SCALE GENOMIC DNA]</scope>
    <source>
        <strain evidence="8 9">DSM 2178</strain>
    </source>
</reference>
<dbReference type="InterPro" id="IPR055342">
    <property type="entry name" value="MreC_beta-barrel_core"/>
</dbReference>
<dbReference type="InterPro" id="IPR007221">
    <property type="entry name" value="MreC"/>
</dbReference>
<evidence type="ECO:0000256" key="5">
    <source>
        <dbReference type="PIRNR" id="PIRNR038471"/>
    </source>
</evidence>
<evidence type="ECO:0000256" key="6">
    <source>
        <dbReference type="SAM" id="Coils"/>
    </source>
</evidence>
<dbReference type="GO" id="GO:0008360">
    <property type="term" value="P:regulation of cell shape"/>
    <property type="evidence" value="ECO:0007669"/>
    <property type="project" value="UniProtKB-KW"/>
</dbReference>
<dbReference type="InterPro" id="IPR042177">
    <property type="entry name" value="Cell/Rod_1"/>
</dbReference>
<dbReference type="KEGG" id="tcm:HL41_01050"/>
<dbReference type="PANTHER" id="PTHR34138">
    <property type="entry name" value="CELL SHAPE-DETERMINING PROTEIN MREC"/>
    <property type="match status" value="1"/>
</dbReference>
<keyword evidence="3 5" id="KW-0133">Cell shape</keyword>